<dbReference type="InterPro" id="IPR005493">
    <property type="entry name" value="RraA/RraA-like"/>
</dbReference>
<evidence type="ECO:0000256" key="4">
    <source>
        <dbReference type="ARBA" id="ARBA00030169"/>
    </source>
</evidence>
<dbReference type="PANTHER" id="PTHR33254:SF4">
    <property type="entry name" value="4-HYDROXY-4-METHYL-2-OXOGLUTARATE ALDOLASE 3-RELATED"/>
    <property type="match status" value="1"/>
</dbReference>
<dbReference type="RefSeq" id="WP_379957323.1">
    <property type="nucleotide sequence ID" value="NZ_JAUYVI010000005.1"/>
</dbReference>
<dbReference type="Pfam" id="PF03737">
    <property type="entry name" value="RraA-like"/>
    <property type="match status" value="1"/>
</dbReference>
<dbReference type="CDD" id="cd16841">
    <property type="entry name" value="RraA_family"/>
    <property type="match status" value="1"/>
</dbReference>
<evidence type="ECO:0000256" key="3">
    <source>
        <dbReference type="ARBA" id="ARBA00029596"/>
    </source>
</evidence>
<reference evidence="6" key="1">
    <citation type="submission" date="2023-08" db="EMBL/GenBank/DDBJ databases">
        <title>Rhodospirillaceae gen. nov., a novel taxon isolated from the Yangtze River Yuezi River estuary sludge.</title>
        <authorList>
            <person name="Ruan L."/>
        </authorList>
    </citation>
    <scope>NUCLEOTIDE SEQUENCE [LARGE SCALE GENOMIC DNA]</scope>
    <source>
        <strain evidence="6">R-7</strain>
    </source>
</reference>
<protein>
    <recommendedName>
        <fullName evidence="2">Putative 4-hydroxy-4-methyl-2-oxoglutarate aldolase</fullName>
    </recommendedName>
    <alternativeName>
        <fullName evidence="3">Regulator of ribonuclease activity homolog</fullName>
    </alternativeName>
    <alternativeName>
        <fullName evidence="4">RraA-like protein</fullName>
    </alternativeName>
</protein>
<gene>
    <name evidence="5" type="ORF">Q8A70_17035</name>
</gene>
<dbReference type="InterPro" id="IPR036704">
    <property type="entry name" value="RraA/RraA-like_sf"/>
</dbReference>
<comment type="cofactor">
    <cofactor evidence="1">
        <name>a divalent metal cation</name>
        <dbReference type="ChEBI" id="CHEBI:60240"/>
    </cofactor>
</comment>
<dbReference type="PANTHER" id="PTHR33254">
    <property type="entry name" value="4-HYDROXY-4-METHYL-2-OXOGLUTARATE ALDOLASE 3-RELATED"/>
    <property type="match status" value="1"/>
</dbReference>
<organism evidence="5 6">
    <name type="scientific">Dongia sedimenti</name>
    <dbReference type="NCBI Taxonomy" id="3064282"/>
    <lineage>
        <taxon>Bacteria</taxon>
        <taxon>Pseudomonadati</taxon>
        <taxon>Pseudomonadota</taxon>
        <taxon>Alphaproteobacteria</taxon>
        <taxon>Rhodospirillales</taxon>
        <taxon>Dongiaceae</taxon>
        <taxon>Dongia</taxon>
    </lineage>
</organism>
<keyword evidence="6" id="KW-1185">Reference proteome</keyword>
<sequence length="219" mass="23542">MDIDFAALKGQLYSAVLSDVLDSFGFRNQAMRPFIRPLDEALVLFGRARTGMYMSTYAVAEGENPYEVEIALVDDLKPNDVAVFGCNGPTTRLAPWGELLSTAAKYRGAAGCVTDGLVRDVRHIRKMGFPVFNGGIGPLDSKGRGKMMAMDVPIECGGAAVSAGDLIFGDVDGVVVIPQGIADRVIQAALERINGENQTRTHLEQGELLAQVYARYGVL</sequence>
<evidence type="ECO:0000313" key="6">
    <source>
        <dbReference type="Proteomes" id="UP001230156"/>
    </source>
</evidence>
<name>A0ABU0YNU6_9PROT</name>
<dbReference type="Proteomes" id="UP001230156">
    <property type="component" value="Unassembled WGS sequence"/>
</dbReference>
<dbReference type="Gene3D" id="3.50.30.40">
    <property type="entry name" value="Ribonuclease E inhibitor RraA/RraA-like"/>
    <property type="match status" value="1"/>
</dbReference>
<evidence type="ECO:0000256" key="1">
    <source>
        <dbReference type="ARBA" id="ARBA00001968"/>
    </source>
</evidence>
<evidence type="ECO:0000256" key="2">
    <source>
        <dbReference type="ARBA" id="ARBA00016549"/>
    </source>
</evidence>
<dbReference type="SUPFAM" id="SSF89562">
    <property type="entry name" value="RraA-like"/>
    <property type="match status" value="1"/>
</dbReference>
<proteinExistence type="predicted"/>
<dbReference type="EMBL" id="JAUYVI010000005">
    <property type="protein sequence ID" value="MDQ7249395.1"/>
    <property type="molecule type" value="Genomic_DNA"/>
</dbReference>
<comment type="caution">
    <text evidence="5">The sequence shown here is derived from an EMBL/GenBank/DDBJ whole genome shotgun (WGS) entry which is preliminary data.</text>
</comment>
<accession>A0ABU0YNU6</accession>
<evidence type="ECO:0000313" key="5">
    <source>
        <dbReference type="EMBL" id="MDQ7249395.1"/>
    </source>
</evidence>